<accession>A0A3Q7GKA0</accession>
<dbReference type="Gramene" id="Solyc05g049910.2.1">
    <property type="protein sequence ID" value="Solyc05g049910.2.1"/>
    <property type="gene ID" value="Solyc05g049910.2"/>
</dbReference>
<evidence type="ECO:0000313" key="2">
    <source>
        <dbReference type="Proteomes" id="UP000004994"/>
    </source>
</evidence>
<name>A0A3Q7GKA0_SOLLC</name>
<evidence type="ECO:0000313" key="1">
    <source>
        <dbReference type="EnsemblPlants" id="Solyc05g049910.2.1"/>
    </source>
</evidence>
<dbReference type="AlphaFoldDB" id="A0A3Q7GKA0"/>
<evidence type="ECO:0008006" key="3">
    <source>
        <dbReference type="Google" id="ProtNLM"/>
    </source>
</evidence>
<proteinExistence type="predicted"/>
<organism evidence="1">
    <name type="scientific">Solanum lycopersicum</name>
    <name type="common">Tomato</name>
    <name type="synonym">Lycopersicon esculentum</name>
    <dbReference type="NCBI Taxonomy" id="4081"/>
    <lineage>
        <taxon>Eukaryota</taxon>
        <taxon>Viridiplantae</taxon>
        <taxon>Streptophyta</taxon>
        <taxon>Embryophyta</taxon>
        <taxon>Tracheophyta</taxon>
        <taxon>Spermatophyta</taxon>
        <taxon>Magnoliopsida</taxon>
        <taxon>eudicotyledons</taxon>
        <taxon>Gunneridae</taxon>
        <taxon>Pentapetalae</taxon>
        <taxon>asterids</taxon>
        <taxon>lamiids</taxon>
        <taxon>Solanales</taxon>
        <taxon>Solanaceae</taxon>
        <taxon>Solanoideae</taxon>
        <taxon>Solaneae</taxon>
        <taxon>Solanum</taxon>
        <taxon>Solanum subgen. Lycopersicon</taxon>
    </lineage>
</organism>
<dbReference type="PaxDb" id="4081-Solyc05g049930.1.1"/>
<reference evidence="1" key="1">
    <citation type="journal article" date="2012" name="Nature">
        <title>The tomato genome sequence provides insights into fleshy fruit evolution.</title>
        <authorList>
            <consortium name="Tomato Genome Consortium"/>
        </authorList>
    </citation>
    <scope>NUCLEOTIDE SEQUENCE [LARGE SCALE GENOMIC DNA]</scope>
    <source>
        <strain evidence="1">cv. Heinz 1706</strain>
    </source>
</reference>
<sequence length="89" mass="10269">MESLKDNMMTVSSDEFENNIMADAEELSPAIQQQDNGTHNEWNEVSKLPADYIRREDMKIKDVVMKHVLSFLPGKSLMKFRAVSNELNH</sequence>
<dbReference type="InParanoid" id="A0A3Q7GKA0"/>
<keyword evidence="2" id="KW-1185">Reference proteome</keyword>
<dbReference type="Proteomes" id="UP000004994">
    <property type="component" value="Chromosome 5"/>
</dbReference>
<dbReference type="EnsemblPlants" id="Solyc05g049910.2.1">
    <property type="protein sequence ID" value="Solyc05g049910.2.1"/>
    <property type="gene ID" value="Solyc05g049910.2"/>
</dbReference>
<reference evidence="1" key="2">
    <citation type="submission" date="2019-01" db="UniProtKB">
        <authorList>
            <consortium name="EnsemblPlants"/>
        </authorList>
    </citation>
    <scope>IDENTIFICATION</scope>
    <source>
        <strain evidence="1">cv. Heinz 1706</strain>
    </source>
</reference>
<protein>
    <recommendedName>
        <fullName evidence="3">F-box domain-containing protein</fullName>
    </recommendedName>
</protein>